<evidence type="ECO:0000313" key="3">
    <source>
        <dbReference type="EMBL" id="CAF0870229.1"/>
    </source>
</evidence>
<dbReference type="Proteomes" id="UP000663845">
    <property type="component" value="Unassembled WGS sequence"/>
</dbReference>
<dbReference type="AlphaFoldDB" id="A0A813XHI1"/>
<dbReference type="Proteomes" id="UP000663844">
    <property type="component" value="Unassembled WGS sequence"/>
</dbReference>
<dbReference type="InterPro" id="IPR037293">
    <property type="entry name" value="Gal_Oxidase_central_sf"/>
</dbReference>
<evidence type="ECO:0000256" key="2">
    <source>
        <dbReference type="ARBA" id="ARBA00022737"/>
    </source>
</evidence>
<dbReference type="Gene3D" id="2.130.10.80">
    <property type="entry name" value="Galactose oxidase/kelch, beta-propeller"/>
    <property type="match status" value="2"/>
</dbReference>
<dbReference type="InterPro" id="IPR006652">
    <property type="entry name" value="Kelch_1"/>
</dbReference>
<accession>A0A813XHI1</accession>
<protein>
    <submittedName>
        <fullName evidence="3">Uncharacterized protein</fullName>
    </submittedName>
</protein>
<keyword evidence="2" id="KW-0677">Repeat</keyword>
<reference evidence="3" key="1">
    <citation type="submission" date="2021-02" db="EMBL/GenBank/DDBJ databases">
        <authorList>
            <person name="Nowell W R."/>
        </authorList>
    </citation>
    <scope>NUCLEOTIDE SEQUENCE</scope>
</reference>
<keyword evidence="1" id="KW-0880">Kelch repeat</keyword>
<evidence type="ECO:0000256" key="1">
    <source>
        <dbReference type="ARBA" id="ARBA00022441"/>
    </source>
</evidence>
<dbReference type="PANTHER" id="PTHR46344:SF27">
    <property type="entry name" value="KELCH REPEAT SUPERFAMILY PROTEIN"/>
    <property type="match status" value="1"/>
</dbReference>
<dbReference type="InterPro" id="IPR015915">
    <property type="entry name" value="Kelch-typ_b-propeller"/>
</dbReference>
<gene>
    <name evidence="3" type="ORF">JYZ213_LOCUS8915</name>
    <name evidence="4" type="ORF">OXD698_LOCUS7173</name>
</gene>
<dbReference type="SUPFAM" id="SSF117281">
    <property type="entry name" value="Kelch motif"/>
    <property type="match status" value="1"/>
</dbReference>
<evidence type="ECO:0000313" key="5">
    <source>
        <dbReference type="Proteomes" id="UP000663845"/>
    </source>
</evidence>
<comment type="caution">
    <text evidence="3">The sequence shown here is derived from an EMBL/GenBank/DDBJ whole genome shotgun (WGS) entry which is preliminary data.</text>
</comment>
<dbReference type="PANTHER" id="PTHR46344">
    <property type="entry name" value="OS02G0202900 PROTEIN"/>
    <property type="match status" value="1"/>
</dbReference>
<name>A0A813XHI1_9BILA</name>
<organism evidence="3 5">
    <name type="scientific">Adineta steineri</name>
    <dbReference type="NCBI Taxonomy" id="433720"/>
    <lineage>
        <taxon>Eukaryota</taxon>
        <taxon>Metazoa</taxon>
        <taxon>Spiralia</taxon>
        <taxon>Gnathifera</taxon>
        <taxon>Rotifera</taxon>
        <taxon>Eurotatoria</taxon>
        <taxon>Bdelloidea</taxon>
        <taxon>Adinetida</taxon>
        <taxon>Adinetidae</taxon>
        <taxon>Adineta</taxon>
    </lineage>
</organism>
<dbReference type="SMART" id="SM00612">
    <property type="entry name" value="Kelch"/>
    <property type="match status" value="3"/>
</dbReference>
<dbReference type="Pfam" id="PF01344">
    <property type="entry name" value="Kelch_1"/>
    <property type="match status" value="1"/>
</dbReference>
<dbReference type="EMBL" id="CAJOAZ010000324">
    <property type="protein sequence ID" value="CAF3616023.1"/>
    <property type="molecule type" value="Genomic_DNA"/>
</dbReference>
<evidence type="ECO:0000313" key="4">
    <source>
        <dbReference type="EMBL" id="CAF3616023.1"/>
    </source>
</evidence>
<dbReference type="EMBL" id="CAJNOG010000062">
    <property type="protein sequence ID" value="CAF0870229.1"/>
    <property type="molecule type" value="Genomic_DNA"/>
</dbReference>
<proteinExistence type="predicted"/>
<sequence length="169" mass="18540">MNVIVAIGGSFPDNSAEIFNVSTLQWTRSLNTMPGHLMGHTATLLPNEQILVVGGGTIRPYLFNPTTKLFTFAADTIQPRNEPSVTLLPSGLVLITGGYYMDSIYRSAEVYDYRLNIWRSVLDMNTARFHHTSVVLNHSSSTSPIVLVIGGKKELDTSSTSCELFSINS</sequence>